<dbReference type="AlphaFoldDB" id="A0AAW0HSR4"/>
<organism evidence="2 3">
    <name type="scientific">Myodes glareolus</name>
    <name type="common">Bank vole</name>
    <name type="synonym">Clethrionomys glareolus</name>
    <dbReference type="NCBI Taxonomy" id="447135"/>
    <lineage>
        <taxon>Eukaryota</taxon>
        <taxon>Metazoa</taxon>
        <taxon>Chordata</taxon>
        <taxon>Craniata</taxon>
        <taxon>Vertebrata</taxon>
        <taxon>Euteleostomi</taxon>
        <taxon>Mammalia</taxon>
        <taxon>Eutheria</taxon>
        <taxon>Euarchontoglires</taxon>
        <taxon>Glires</taxon>
        <taxon>Rodentia</taxon>
        <taxon>Myomorpha</taxon>
        <taxon>Muroidea</taxon>
        <taxon>Cricetidae</taxon>
        <taxon>Arvicolinae</taxon>
        <taxon>Myodes</taxon>
    </lineage>
</organism>
<protein>
    <submittedName>
        <fullName evidence="2">Uncharacterized protein</fullName>
    </submittedName>
</protein>
<evidence type="ECO:0000313" key="3">
    <source>
        <dbReference type="Proteomes" id="UP001488838"/>
    </source>
</evidence>
<keyword evidence="1" id="KW-0732">Signal</keyword>
<comment type="caution">
    <text evidence="2">The sequence shown here is derived from an EMBL/GenBank/DDBJ whole genome shotgun (WGS) entry which is preliminary data.</text>
</comment>
<sequence>MLLGGILLVVQALQFASALDLPAGSCAFEEGTCGFDSVFAFLPWILNEEGKGAPWKGARGELSSCLAFPVPGK</sequence>
<gene>
    <name evidence="2" type="ORF">U0070_002030</name>
</gene>
<feature type="chain" id="PRO_5043665066" evidence="1">
    <location>
        <begin position="19"/>
        <end position="73"/>
    </location>
</feature>
<evidence type="ECO:0000313" key="2">
    <source>
        <dbReference type="EMBL" id="KAK7805108.1"/>
    </source>
</evidence>
<feature type="signal peptide" evidence="1">
    <location>
        <begin position="1"/>
        <end position="18"/>
    </location>
</feature>
<reference evidence="2 3" key="1">
    <citation type="journal article" date="2023" name="bioRxiv">
        <title>Conserved and derived expression patterns and positive selection on dental genes reveal complex evolutionary context of ever-growing rodent molars.</title>
        <authorList>
            <person name="Calamari Z.T."/>
            <person name="Song A."/>
            <person name="Cohen E."/>
            <person name="Akter M."/>
            <person name="Roy R.D."/>
            <person name="Hallikas O."/>
            <person name="Christensen M.M."/>
            <person name="Li P."/>
            <person name="Marangoni P."/>
            <person name="Jernvall J."/>
            <person name="Klein O.D."/>
        </authorList>
    </citation>
    <scope>NUCLEOTIDE SEQUENCE [LARGE SCALE GENOMIC DNA]</scope>
    <source>
        <strain evidence="2">V071</strain>
    </source>
</reference>
<evidence type="ECO:0000256" key="1">
    <source>
        <dbReference type="SAM" id="SignalP"/>
    </source>
</evidence>
<accession>A0AAW0HSR4</accession>
<keyword evidence="3" id="KW-1185">Reference proteome</keyword>
<dbReference type="EMBL" id="JBBHLL010000350">
    <property type="protein sequence ID" value="KAK7805108.1"/>
    <property type="molecule type" value="Genomic_DNA"/>
</dbReference>
<dbReference type="Proteomes" id="UP001488838">
    <property type="component" value="Unassembled WGS sequence"/>
</dbReference>
<proteinExistence type="predicted"/>
<name>A0AAW0HSR4_MYOGA</name>